<dbReference type="HOGENOM" id="CLU_2121785_0_0_1"/>
<reference evidence="1 2" key="1">
    <citation type="journal article" date="2011" name="PLoS Genet.">
        <title>Comparative genomic analysis of human fungal pathogens causing paracoccidioidomycosis.</title>
        <authorList>
            <person name="Desjardins C.A."/>
            <person name="Champion M.D."/>
            <person name="Holder J.W."/>
            <person name="Muszewska A."/>
            <person name="Goldberg J."/>
            <person name="Bailao A.M."/>
            <person name="Brigido M.M."/>
            <person name="Ferreira M.E."/>
            <person name="Garcia A.M."/>
            <person name="Grynberg M."/>
            <person name="Gujja S."/>
            <person name="Heiman D.I."/>
            <person name="Henn M.R."/>
            <person name="Kodira C.D."/>
            <person name="Leon-Narvaez H."/>
            <person name="Longo L.V."/>
            <person name="Ma L.J."/>
            <person name="Malavazi I."/>
            <person name="Matsuo A.L."/>
            <person name="Morais F.V."/>
            <person name="Pereira M."/>
            <person name="Rodriguez-Brito S."/>
            <person name="Sakthikumar S."/>
            <person name="Salem-Izacc S.M."/>
            <person name="Sykes S.M."/>
            <person name="Teixeira M.M."/>
            <person name="Vallejo M.C."/>
            <person name="Walter M.E."/>
            <person name="Yandava C."/>
            <person name="Young S."/>
            <person name="Zeng Q."/>
            <person name="Zucker J."/>
            <person name="Felipe M.S."/>
            <person name="Goldman G.H."/>
            <person name="Haas B.J."/>
            <person name="McEwen J.G."/>
            <person name="Nino-Vega G."/>
            <person name="Puccia R."/>
            <person name="San-Blas G."/>
            <person name="Soares C.M."/>
            <person name="Birren B.W."/>
            <person name="Cuomo C.A."/>
        </authorList>
    </citation>
    <scope>NUCLEOTIDE SEQUENCE [LARGE SCALE GENOMIC DNA]</scope>
    <source>
        <strain evidence="2">ATCC MYA-826 / Pb01</strain>
    </source>
</reference>
<evidence type="ECO:0000313" key="1">
    <source>
        <dbReference type="EMBL" id="EEH35658.2"/>
    </source>
</evidence>
<protein>
    <submittedName>
        <fullName evidence="1">Uncharacterized protein</fullName>
    </submittedName>
</protein>
<dbReference type="EMBL" id="KN294010">
    <property type="protein sequence ID" value="EEH35658.2"/>
    <property type="molecule type" value="Genomic_DNA"/>
</dbReference>
<keyword evidence="2" id="KW-1185">Reference proteome</keyword>
<dbReference type="VEuPathDB" id="FungiDB:PAAG_06705"/>
<accession>C1H7G4</accession>
<organism evidence="1 2">
    <name type="scientific">Paracoccidioides lutzii (strain ATCC MYA-826 / Pb01)</name>
    <name type="common">Paracoccidioides brasiliensis</name>
    <dbReference type="NCBI Taxonomy" id="502779"/>
    <lineage>
        <taxon>Eukaryota</taxon>
        <taxon>Fungi</taxon>
        <taxon>Dikarya</taxon>
        <taxon>Ascomycota</taxon>
        <taxon>Pezizomycotina</taxon>
        <taxon>Eurotiomycetes</taxon>
        <taxon>Eurotiomycetidae</taxon>
        <taxon>Onygenales</taxon>
        <taxon>Ajellomycetaceae</taxon>
        <taxon>Paracoccidioides</taxon>
    </lineage>
</organism>
<dbReference type="AlphaFoldDB" id="C1H7G4"/>
<name>C1H7G4_PARBA</name>
<dbReference type="GeneID" id="9094715"/>
<evidence type="ECO:0000313" key="2">
    <source>
        <dbReference type="Proteomes" id="UP000002059"/>
    </source>
</evidence>
<dbReference type="RefSeq" id="XP_002791535.2">
    <property type="nucleotide sequence ID" value="XM_002791489.2"/>
</dbReference>
<gene>
    <name evidence="1" type="ORF">PAAG_06705</name>
</gene>
<dbReference type="KEGG" id="pbl:PAAG_06705"/>
<proteinExistence type="predicted"/>
<dbReference type="Proteomes" id="UP000002059">
    <property type="component" value="Partially assembled WGS sequence"/>
</dbReference>
<sequence>MESSGLELLQDILLIGDAKVARGFNQNRLPSLVTVKKEAKEKAAEISGEDYSENSRFEKIGIDVRSSLEVDRREGTDRVPDGEVGAWGRCNLEARLQRFQKVGRWWVARQLLVI</sequence>